<dbReference type="Proteomes" id="UP000265520">
    <property type="component" value="Unassembled WGS sequence"/>
</dbReference>
<dbReference type="AlphaFoldDB" id="A0A392VHE3"/>
<proteinExistence type="predicted"/>
<name>A0A392VHE3_9FABA</name>
<comment type="caution">
    <text evidence="1">The sequence shown here is derived from an EMBL/GenBank/DDBJ whole genome shotgun (WGS) entry which is preliminary data.</text>
</comment>
<evidence type="ECO:0000313" key="2">
    <source>
        <dbReference type="Proteomes" id="UP000265520"/>
    </source>
</evidence>
<feature type="non-terminal residue" evidence="1">
    <location>
        <position position="1"/>
    </location>
</feature>
<evidence type="ECO:0000313" key="1">
    <source>
        <dbReference type="EMBL" id="MCI86235.1"/>
    </source>
</evidence>
<accession>A0A392VHE3</accession>
<reference evidence="1 2" key="1">
    <citation type="journal article" date="2018" name="Front. Plant Sci.">
        <title>Red Clover (Trifolium pratense) and Zigzag Clover (T. medium) - A Picture of Genomic Similarities and Differences.</title>
        <authorList>
            <person name="Dluhosova J."/>
            <person name="Istvanek J."/>
            <person name="Nedelnik J."/>
            <person name="Repkova J."/>
        </authorList>
    </citation>
    <scope>NUCLEOTIDE SEQUENCE [LARGE SCALE GENOMIC DNA]</scope>
    <source>
        <strain evidence="2">cv. 10/8</strain>
        <tissue evidence="1">Leaf</tissue>
    </source>
</reference>
<keyword evidence="2" id="KW-1185">Reference proteome</keyword>
<dbReference type="EMBL" id="LXQA011134843">
    <property type="protein sequence ID" value="MCI86235.1"/>
    <property type="molecule type" value="Genomic_DNA"/>
</dbReference>
<sequence>AGYEEACSGVCGIMFDMSESEGGTSETYRVVAFVGYTGVEVG</sequence>
<organism evidence="1 2">
    <name type="scientific">Trifolium medium</name>
    <dbReference type="NCBI Taxonomy" id="97028"/>
    <lineage>
        <taxon>Eukaryota</taxon>
        <taxon>Viridiplantae</taxon>
        <taxon>Streptophyta</taxon>
        <taxon>Embryophyta</taxon>
        <taxon>Tracheophyta</taxon>
        <taxon>Spermatophyta</taxon>
        <taxon>Magnoliopsida</taxon>
        <taxon>eudicotyledons</taxon>
        <taxon>Gunneridae</taxon>
        <taxon>Pentapetalae</taxon>
        <taxon>rosids</taxon>
        <taxon>fabids</taxon>
        <taxon>Fabales</taxon>
        <taxon>Fabaceae</taxon>
        <taxon>Papilionoideae</taxon>
        <taxon>50 kb inversion clade</taxon>
        <taxon>NPAAA clade</taxon>
        <taxon>Hologalegina</taxon>
        <taxon>IRL clade</taxon>
        <taxon>Trifolieae</taxon>
        <taxon>Trifolium</taxon>
    </lineage>
</organism>
<protein>
    <submittedName>
        <fullName evidence="1">Uncharacterized protein</fullName>
    </submittedName>
</protein>